<dbReference type="RefSeq" id="WP_039740707.1">
    <property type="nucleotide sequence ID" value="NZ_CP009788.1"/>
</dbReference>
<dbReference type="KEGG" id="gpi:GPICK_04000"/>
<dbReference type="PANTHER" id="PTHR21600">
    <property type="entry name" value="MITOCHONDRIAL RNA PSEUDOURIDINE SYNTHASE"/>
    <property type="match status" value="1"/>
</dbReference>
<dbReference type="PANTHER" id="PTHR21600:SF44">
    <property type="entry name" value="RIBOSOMAL LARGE SUBUNIT PSEUDOURIDINE SYNTHASE D"/>
    <property type="match status" value="1"/>
</dbReference>
<dbReference type="SUPFAM" id="SSF55174">
    <property type="entry name" value="Alpha-L RNA-binding motif"/>
    <property type="match status" value="1"/>
</dbReference>
<feature type="domain" description="Pseudouridine synthase RsuA/RluA-like" evidence="3">
    <location>
        <begin position="87"/>
        <end position="221"/>
    </location>
</feature>
<evidence type="ECO:0000259" key="3">
    <source>
        <dbReference type="Pfam" id="PF00849"/>
    </source>
</evidence>
<dbReference type="InterPro" id="IPR020103">
    <property type="entry name" value="PsdUridine_synth_cat_dom_sf"/>
</dbReference>
<gene>
    <name evidence="4" type="ORF">GPICK_04000</name>
</gene>
<evidence type="ECO:0000256" key="1">
    <source>
        <dbReference type="ARBA" id="ARBA00010876"/>
    </source>
</evidence>
<keyword evidence="2" id="KW-0694">RNA-binding</keyword>
<dbReference type="SUPFAM" id="SSF55120">
    <property type="entry name" value="Pseudouridine synthase"/>
    <property type="match status" value="1"/>
</dbReference>
<dbReference type="GO" id="GO:0003723">
    <property type="term" value="F:RNA binding"/>
    <property type="evidence" value="ECO:0007669"/>
    <property type="project" value="UniProtKB-KW"/>
</dbReference>
<dbReference type="GO" id="GO:0000455">
    <property type="term" value="P:enzyme-directed rRNA pseudouridine synthesis"/>
    <property type="evidence" value="ECO:0007669"/>
    <property type="project" value="TreeGrafter"/>
</dbReference>
<sequence>MLTFTITETDHCRPVASFLRNLLPAAPLPYLRKLLKSGHLAVNGVPATPDLLLAIDDTVALKESGRTGQFLATEPPLLDILHEDDRIVIVNKPAGLPVHRTAETGDDNLVDLAERFMAERETPVKLRPVNRLDRGTSGATILAKSATSAGMFGRFVKEEGLGKLYLAVAEGTMPPDGEIDAPLDGKESVTRHRLLFQADAEAVVALYPVTGRTHQIRKHLSLIGHPVRGDRRYGGSPLTGYPGHLLHAFRVALRNPETGRELVIHAPLPPGFVAAVRGIAGDAFAPLLRHLPELPPA</sequence>
<dbReference type="Proteomes" id="UP000057609">
    <property type="component" value="Chromosome"/>
</dbReference>
<reference evidence="4 5" key="1">
    <citation type="journal article" date="2015" name="Genome Announc.">
        <title>Complete Genome of Geobacter pickeringii G13T, a Metal-Reducing Isolate from Sedimentary Kaolin Deposits.</title>
        <authorList>
            <person name="Badalamenti J.P."/>
            <person name="Bond D.R."/>
        </authorList>
    </citation>
    <scope>NUCLEOTIDE SEQUENCE [LARGE SCALE GENOMIC DNA]</scope>
    <source>
        <strain evidence="4 5">G13</strain>
    </source>
</reference>
<dbReference type="GO" id="GO:0140098">
    <property type="term" value="F:catalytic activity, acting on RNA"/>
    <property type="evidence" value="ECO:0007669"/>
    <property type="project" value="UniProtKB-ARBA"/>
</dbReference>
<dbReference type="AlphaFoldDB" id="A0A0B5B7V6"/>
<dbReference type="STRING" id="345632.GPICK_04000"/>
<keyword evidence="5" id="KW-1185">Reference proteome</keyword>
<dbReference type="Gene3D" id="3.30.2350.10">
    <property type="entry name" value="Pseudouridine synthase"/>
    <property type="match status" value="1"/>
</dbReference>
<dbReference type="OrthoDB" id="128480at2"/>
<dbReference type="CDD" id="cd02869">
    <property type="entry name" value="PseudoU_synth_RluA_like"/>
    <property type="match status" value="1"/>
</dbReference>
<evidence type="ECO:0000313" key="5">
    <source>
        <dbReference type="Proteomes" id="UP000057609"/>
    </source>
</evidence>
<dbReference type="GO" id="GO:0009982">
    <property type="term" value="F:pseudouridine synthase activity"/>
    <property type="evidence" value="ECO:0007669"/>
    <property type="project" value="InterPro"/>
</dbReference>
<name>A0A0B5B7V6_9BACT</name>
<dbReference type="EMBL" id="CP009788">
    <property type="protein sequence ID" value="AJE02643.1"/>
    <property type="molecule type" value="Genomic_DNA"/>
</dbReference>
<comment type="similarity">
    <text evidence="1">Belongs to the pseudouridine synthase RluA family.</text>
</comment>
<dbReference type="HOGENOM" id="CLU_016902_8_2_7"/>
<dbReference type="PROSITE" id="PS50889">
    <property type="entry name" value="S4"/>
    <property type="match status" value="1"/>
</dbReference>
<evidence type="ECO:0000256" key="2">
    <source>
        <dbReference type="PROSITE-ProRule" id="PRU00182"/>
    </source>
</evidence>
<proteinExistence type="inferred from homology"/>
<dbReference type="InterPro" id="IPR006145">
    <property type="entry name" value="PsdUridine_synth_RsuA/RluA"/>
</dbReference>
<organism evidence="4 5">
    <name type="scientific">Geobacter pickeringii</name>
    <dbReference type="NCBI Taxonomy" id="345632"/>
    <lineage>
        <taxon>Bacteria</taxon>
        <taxon>Pseudomonadati</taxon>
        <taxon>Thermodesulfobacteriota</taxon>
        <taxon>Desulfuromonadia</taxon>
        <taxon>Geobacterales</taxon>
        <taxon>Geobacteraceae</taxon>
        <taxon>Geobacter</taxon>
    </lineage>
</organism>
<evidence type="ECO:0000313" key="4">
    <source>
        <dbReference type="EMBL" id="AJE02643.1"/>
    </source>
</evidence>
<accession>A0A0B5B7V6</accession>
<dbReference type="InterPro" id="IPR050188">
    <property type="entry name" value="RluA_PseudoU_synthase"/>
</dbReference>
<dbReference type="Pfam" id="PF00849">
    <property type="entry name" value="PseudoU_synth_2"/>
    <property type="match status" value="1"/>
</dbReference>
<dbReference type="CDD" id="cd00165">
    <property type="entry name" value="S4"/>
    <property type="match status" value="1"/>
</dbReference>
<protein>
    <submittedName>
        <fullName evidence="4">Pseudouridine synthase</fullName>
    </submittedName>
</protein>